<dbReference type="InterPro" id="IPR019424">
    <property type="entry name" value="7TM_GPCR_Srsx"/>
</dbReference>
<dbReference type="GO" id="GO:0004930">
    <property type="term" value="F:G protein-coupled receptor activity"/>
    <property type="evidence" value="ECO:0007669"/>
    <property type="project" value="InterPro"/>
</dbReference>
<feature type="transmembrane region" description="Helical" evidence="6">
    <location>
        <begin position="232"/>
        <end position="257"/>
    </location>
</feature>
<evidence type="ECO:0000256" key="2">
    <source>
        <dbReference type="ARBA" id="ARBA00022692"/>
    </source>
</evidence>
<accession>A0AA39GTZ9</accession>
<dbReference type="Gene3D" id="1.20.1070.10">
    <property type="entry name" value="Rhodopsin 7-helix transmembrane proteins"/>
    <property type="match status" value="1"/>
</dbReference>
<organism evidence="7 8">
    <name type="scientific">Steinernema hermaphroditum</name>
    <dbReference type="NCBI Taxonomy" id="289476"/>
    <lineage>
        <taxon>Eukaryota</taxon>
        <taxon>Metazoa</taxon>
        <taxon>Ecdysozoa</taxon>
        <taxon>Nematoda</taxon>
        <taxon>Chromadorea</taxon>
        <taxon>Rhabditida</taxon>
        <taxon>Tylenchina</taxon>
        <taxon>Panagrolaimomorpha</taxon>
        <taxon>Strongyloidoidea</taxon>
        <taxon>Steinernematidae</taxon>
        <taxon>Steinernema</taxon>
    </lineage>
</organism>
<evidence type="ECO:0000256" key="4">
    <source>
        <dbReference type="ARBA" id="ARBA00023136"/>
    </source>
</evidence>
<name>A0AA39GTZ9_9BILA</name>
<feature type="compositionally biased region" description="Low complexity" evidence="5">
    <location>
        <begin position="672"/>
        <end position="682"/>
    </location>
</feature>
<evidence type="ECO:0000313" key="7">
    <source>
        <dbReference type="EMBL" id="KAK0393149.1"/>
    </source>
</evidence>
<evidence type="ECO:0008006" key="9">
    <source>
        <dbReference type="Google" id="ProtNLM"/>
    </source>
</evidence>
<keyword evidence="3 6" id="KW-1133">Transmembrane helix</keyword>
<feature type="region of interest" description="Disordered" evidence="5">
    <location>
        <begin position="588"/>
        <end position="646"/>
    </location>
</feature>
<dbReference type="GO" id="GO:0016020">
    <property type="term" value="C:membrane"/>
    <property type="evidence" value="ECO:0007669"/>
    <property type="project" value="UniProtKB-SubCell"/>
</dbReference>
<dbReference type="PANTHER" id="PTHR23360">
    <property type="entry name" value="G-PROTEIN COUPLED RECEPTORS FAMILY 1 PROFILE DOMAIN-CONTAINING PROTEIN-RELATED"/>
    <property type="match status" value="1"/>
</dbReference>
<protein>
    <recommendedName>
        <fullName evidence="9">G-protein coupled receptors family 1 profile domain-containing protein</fullName>
    </recommendedName>
</protein>
<evidence type="ECO:0000256" key="1">
    <source>
        <dbReference type="ARBA" id="ARBA00004370"/>
    </source>
</evidence>
<keyword evidence="2 6" id="KW-0812">Transmembrane</keyword>
<dbReference type="Pfam" id="PF10320">
    <property type="entry name" value="7TM_GPCR_Srsx"/>
    <property type="match status" value="1"/>
</dbReference>
<dbReference type="AlphaFoldDB" id="A0AA39GTZ9"/>
<feature type="transmembrane region" description="Helical" evidence="6">
    <location>
        <begin position="191"/>
        <end position="211"/>
    </location>
</feature>
<feature type="transmembrane region" description="Helical" evidence="6">
    <location>
        <begin position="144"/>
        <end position="167"/>
    </location>
</feature>
<evidence type="ECO:0000256" key="5">
    <source>
        <dbReference type="SAM" id="MobiDB-lite"/>
    </source>
</evidence>
<keyword evidence="4 6" id="KW-0472">Membrane</keyword>
<feature type="transmembrane region" description="Helical" evidence="6">
    <location>
        <begin position="269"/>
        <end position="286"/>
    </location>
</feature>
<dbReference type="EMBL" id="JAUCMV010000005">
    <property type="protein sequence ID" value="KAK0393149.1"/>
    <property type="molecule type" value="Genomic_DNA"/>
</dbReference>
<feature type="transmembrane region" description="Helical" evidence="6">
    <location>
        <begin position="323"/>
        <end position="339"/>
    </location>
</feature>
<feature type="transmembrane region" description="Helical" evidence="6">
    <location>
        <begin position="26"/>
        <end position="46"/>
    </location>
</feature>
<proteinExistence type="predicted"/>
<feature type="region of interest" description="Disordered" evidence="5">
    <location>
        <begin position="670"/>
        <end position="704"/>
    </location>
</feature>
<sequence>MVPYETLNDTDVAEIPLLITFHTINFYFGIAGTLVNVLLLLIFLTYRLFVNKYKVLIILAVADSVNTIAVVLMGHNRVALYSEALEMLKVPMRTSWQCAIEPWMAVKLIGDLWPPIIHIIMGLERLLSIMTPVWYRKKMESRSLIVGTTTVGFVVISVAVGFAIAWIKDSEGYVEYYCGRKAAFSKPYGSYIYITNVFGYSLGFLLNFAAYGKAQMLRKSKNAMSHLRRIRYYLLISFCSTVLVSLPNIISLCSAWIKDVNNAVSKPAVWAMCFNSSLNLFVYIALNQDFRRRCLQLLKMRVKVTIKSPANAVHNAATMPTRVMRIWFLAFLSLVPSYYCQKRPLPPRARRAHSVVDYDTVPNDADESKRHFGAVVHPRAMSLPLVVVDLDTKHREDDSSEEIIFKVGRNIIPYSKFRKEFLRKLRRIQKFKEMDVKKIQMVDGNSEHEAVINSLSVSMSAAEKIKHASVTATTASTQTTEEEAIIIADLTLSTDEPDTATEVPITIIEEPITTTEETTSTTTTTTTTATTSAAMTEQKTTPHIKKHSGRFTEDPFLTTHVVTIIQPNVPVPIKIRRVRYRPVAERFRKRATQSDYAAVPQTPTTEPSPINAAVAPAPTNPQTEATAVHPPAIPQISPSGTAPANEPSALISEHAATEAVPHNIQESSIAATTPTTPVTTTPKDSSFAKGFEPTPPPTEEERRTRKPIRETIYNSIPERFQVGRNYVPKELYARQERLAKKKLLEMQKALEQMKVETQGYEIPPQRVADLPLHATPTVNVVADLKTKIIDVPKSADQFVDNNRLLRRTTKTTNELLFPNITPRVPSAITLPPLGTSELISSTAHKEIFTSLSSTEPSTPTESTIITITSHVPEQVQPVLNRKINFLNFTPEPRRLNRKELLNERAQFHRHSATGQLTQARFVESIRRVVAKLKRH</sequence>
<dbReference type="InterPro" id="IPR000276">
    <property type="entry name" value="GPCR_Rhodpsn"/>
</dbReference>
<evidence type="ECO:0000256" key="3">
    <source>
        <dbReference type="ARBA" id="ARBA00022989"/>
    </source>
</evidence>
<evidence type="ECO:0000256" key="6">
    <source>
        <dbReference type="SAM" id="Phobius"/>
    </source>
</evidence>
<comment type="caution">
    <text evidence="7">The sequence shown here is derived from an EMBL/GenBank/DDBJ whole genome shotgun (WGS) entry which is preliminary data.</text>
</comment>
<reference evidence="7" key="1">
    <citation type="submission" date="2023-06" db="EMBL/GenBank/DDBJ databases">
        <title>Genomic analysis of the entomopathogenic nematode Steinernema hermaphroditum.</title>
        <authorList>
            <person name="Schwarz E.M."/>
            <person name="Heppert J.K."/>
            <person name="Baniya A."/>
            <person name="Schwartz H.T."/>
            <person name="Tan C.-H."/>
            <person name="Antoshechkin I."/>
            <person name="Sternberg P.W."/>
            <person name="Goodrich-Blair H."/>
            <person name="Dillman A.R."/>
        </authorList>
    </citation>
    <scope>NUCLEOTIDE SEQUENCE</scope>
    <source>
        <strain evidence="7">PS9179</strain>
        <tissue evidence="7">Whole animal</tissue>
    </source>
</reference>
<dbReference type="InterPro" id="IPR047130">
    <property type="entry name" value="7TM_GPCR_Srsx_nematod"/>
</dbReference>
<dbReference type="Proteomes" id="UP001175271">
    <property type="component" value="Unassembled WGS sequence"/>
</dbReference>
<dbReference type="SUPFAM" id="SSF81321">
    <property type="entry name" value="Family A G protein-coupled receptor-like"/>
    <property type="match status" value="1"/>
</dbReference>
<keyword evidence="8" id="KW-1185">Reference proteome</keyword>
<evidence type="ECO:0000313" key="8">
    <source>
        <dbReference type="Proteomes" id="UP001175271"/>
    </source>
</evidence>
<dbReference type="SMART" id="SM01381">
    <property type="entry name" value="7TM_GPCR_Srsx"/>
    <property type="match status" value="1"/>
</dbReference>
<comment type="subcellular location">
    <subcellularLocation>
        <location evidence="1">Membrane</location>
    </subcellularLocation>
</comment>
<dbReference type="PANTHER" id="PTHR23360:SF29">
    <property type="entry name" value="G_PROTEIN_RECEP_F1_2 DOMAIN-CONTAINING PROTEIN"/>
    <property type="match status" value="1"/>
</dbReference>
<feature type="region of interest" description="Disordered" evidence="5">
    <location>
        <begin position="515"/>
        <end position="547"/>
    </location>
</feature>
<feature type="compositionally biased region" description="Low complexity" evidence="5">
    <location>
        <begin position="515"/>
        <end position="537"/>
    </location>
</feature>
<gene>
    <name evidence="7" type="ORF">QR680_000076</name>
</gene>